<dbReference type="Gene3D" id="2.120.10.80">
    <property type="entry name" value="Kelch-type beta propeller"/>
    <property type="match status" value="2"/>
</dbReference>
<name>A0A0B7FGS1_THACB</name>
<evidence type="ECO:0000256" key="1">
    <source>
        <dbReference type="ARBA" id="ARBA00022441"/>
    </source>
</evidence>
<feature type="region of interest" description="Disordered" evidence="3">
    <location>
        <begin position="611"/>
        <end position="704"/>
    </location>
</feature>
<dbReference type="SUPFAM" id="SSF117281">
    <property type="entry name" value="Kelch motif"/>
    <property type="match status" value="2"/>
</dbReference>
<keyword evidence="1" id="KW-0880">Kelch repeat</keyword>
<dbReference type="PANTHER" id="PTHR46093">
    <property type="entry name" value="ACYL-COA-BINDING DOMAIN-CONTAINING PROTEIN 5"/>
    <property type="match status" value="1"/>
</dbReference>
<evidence type="ECO:0000313" key="5">
    <source>
        <dbReference type="EMBL" id="CEL55403.1"/>
    </source>
</evidence>
<feature type="compositionally biased region" description="Polar residues" evidence="3">
    <location>
        <begin position="399"/>
        <end position="415"/>
    </location>
</feature>
<dbReference type="EMBL" id="LN679101">
    <property type="protein sequence ID" value="CEL55403.1"/>
    <property type="molecule type" value="Genomic_DNA"/>
</dbReference>
<evidence type="ECO:0000256" key="4">
    <source>
        <dbReference type="SAM" id="Phobius"/>
    </source>
</evidence>
<keyword evidence="4" id="KW-1133">Transmembrane helix</keyword>
<dbReference type="AlphaFoldDB" id="A0A0B7FGS1"/>
<feature type="compositionally biased region" description="Basic and acidic residues" evidence="3">
    <location>
        <begin position="626"/>
        <end position="635"/>
    </location>
</feature>
<feature type="region of interest" description="Disordered" evidence="3">
    <location>
        <begin position="399"/>
        <end position="457"/>
    </location>
</feature>
<feature type="compositionally biased region" description="Basic and acidic residues" evidence="3">
    <location>
        <begin position="511"/>
        <end position="522"/>
    </location>
</feature>
<feature type="compositionally biased region" description="Polar residues" evidence="3">
    <location>
        <begin position="919"/>
        <end position="934"/>
    </location>
</feature>
<feature type="compositionally biased region" description="Polar residues" evidence="3">
    <location>
        <begin position="987"/>
        <end position="1005"/>
    </location>
</feature>
<dbReference type="OrthoDB" id="432528at2759"/>
<accession>A0A0B7FGS1</accession>
<feature type="compositionally biased region" description="Polar residues" evidence="3">
    <location>
        <begin position="1028"/>
        <end position="1037"/>
    </location>
</feature>
<feature type="compositionally biased region" description="Low complexity" evidence="3">
    <location>
        <begin position="438"/>
        <end position="450"/>
    </location>
</feature>
<feature type="compositionally biased region" description="Polar residues" evidence="3">
    <location>
        <begin position="612"/>
        <end position="622"/>
    </location>
</feature>
<feature type="compositionally biased region" description="Basic and acidic residues" evidence="3">
    <location>
        <begin position="829"/>
        <end position="844"/>
    </location>
</feature>
<proteinExistence type="predicted"/>
<dbReference type="Proteomes" id="UP000059188">
    <property type="component" value="Unassembled WGS sequence"/>
</dbReference>
<dbReference type="InterPro" id="IPR015915">
    <property type="entry name" value="Kelch-typ_b-propeller"/>
</dbReference>
<keyword evidence="4" id="KW-0472">Membrane</keyword>
<feature type="region of interest" description="Disordered" evidence="3">
    <location>
        <begin position="919"/>
        <end position="1057"/>
    </location>
</feature>
<gene>
    <name evidence="5" type="ORF">RSOLAG1IB_01414</name>
</gene>
<feature type="compositionally biased region" description="Polar residues" evidence="3">
    <location>
        <begin position="377"/>
        <end position="386"/>
    </location>
</feature>
<feature type="transmembrane region" description="Helical" evidence="4">
    <location>
        <begin position="463"/>
        <end position="486"/>
    </location>
</feature>
<dbReference type="STRING" id="1108050.A0A0B7FGS1"/>
<dbReference type="Pfam" id="PF24681">
    <property type="entry name" value="Kelch_KLHDC2_KLHL20_DRC7"/>
    <property type="match status" value="1"/>
</dbReference>
<feature type="region of interest" description="Disordered" evidence="3">
    <location>
        <begin position="359"/>
        <end position="386"/>
    </location>
</feature>
<feature type="compositionally biased region" description="Low complexity" evidence="3">
    <location>
        <begin position="359"/>
        <end position="371"/>
    </location>
</feature>
<feature type="region of interest" description="Disordered" evidence="3">
    <location>
        <begin position="503"/>
        <end position="522"/>
    </location>
</feature>
<feature type="compositionally biased region" description="Basic and acidic residues" evidence="3">
    <location>
        <begin position="692"/>
        <end position="704"/>
    </location>
</feature>
<sequence length="1079" mass="114743">MLSFLAFIGPTLGYTPEARWGQASTIAGNTLYVHGGKVDRYNTYTYSSAPGTNDLLSLDLSSSFAIADPPWTYVGGSSEPSTGQGPSVAFHSLTAFDDNTMLLFGGDGGYSMSLPSTSDSAWLLNISGPNTSTWNEQPEGWADEPVRSIRHSAVGSFGRVWVIGGERADGSNLPADGNFVFQPTVPSFDLLPTDSAPPILVGHSAVRLGANLMLVLGGYDLSGHTMASMSTLWFVDTSLPVPVWTASTAVGDVPTPRREFACTTLGDGRVFLHGGADAALQTVYSDAAILDVSQSPMRWSAISGFEQIGARHNHMAVGIGSQVLIAFGYGENGPAPASLQMFESGDGSWGSTFIPVPSPTSLPSASSPAVTIPTNPPTQSAPQVSTRSDGIIVTVSQSISQPTNAPVTSGVSSHASMPGPVPTKSQLFPPHSTRSHSSRTPSPTTSTMPTETVDSPSSNLTKIAIGAVIAVIVLIGLVLCGAYIALRKRRPIWRRGDGTALLISGESGPGDTHDRHGSDEPKNIPVAGTWQALHAPRRQWTLLGLSTRPQARARFDILHDEDIREFGDMAASRTDVRRNGSMGSSRSTWGDIVNASASSLRVVGAALGIGQSPRQSSYSATPPTVHDAKSREKSISDPFLGPSERSLGTGPSAGLSISRPRTFRQESSSSLREIIYTNPFEDSTNDPILSQREGDRDGLRSPPSHEELVSAFRQQDLEDHEHYDDIIIPTSFGTYGLAALGRPRSSSELGHSSGSVSSHNATILGSGTATVAGSASSHDHYSTSLLNFTPSAPIRRSDSWWSRFSKGSVRGDRNVHHENFSVVRALSRSSDRTPRPDPYIDFRDPAPPPLRTMTIIKESAASPDASPAEPPPTRPPSVIIGSVGAHRRSSSSLVTVQTADSAALEQMGQLDIIQRIRTASTHHTQSASQDTNSDSVEETSSMRPSRRPRLSIVPASPSKTIAESHKEGDTSTPSLSEDHGTIVASPTELTSSVGHSSPTKLTTPLQVRPRQRTGTVAERVADYERRMSQANSPTSPRKSPVSGELDNGRPRSRVRVEYGFVPRPELFIANPDGRSSPST</sequence>
<evidence type="ECO:0000256" key="3">
    <source>
        <dbReference type="SAM" id="MobiDB-lite"/>
    </source>
</evidence>
<protein>
    <submittedName>
        <fullName evidence="5">Uncharacterized protein</fullName>
    </submittedName>
</protein>
<reference evidence="5 6" key="1">
    <citation type="submission" date="2014-11" db="EMBL/GenBank/DDBJ databases">
        <authorList>
            <person name="Wibberg Daniel"/>
        </authorList>
    </citation>
    <scope>NUCLEOTIDE SEQUENCE [LARGE SCALE GENOMIC DNA]</scope>
    <source>
        <strain evidence="5">Rhizoctonia solani AG1-IB 7/3/14</strain>
    </source>
</reference>
<organism evidence="5 6">
    <name type="scientific">Thanatephorus cucumeris (strain AG1-IB / isolate 7/3/14)</name>
    <name type="common">Lettuce bottom rot fungus</name>
    <name type="synonym">Rhizoctonia solani</name>
    <dbReference type="NCBI Taxonomy" id="1108050"/>
    <lineage>
        <taxon>Eukaryota</taxon>
        <taxon>Fungi</taxon>
        <taxon>Dikarya</taxon>
        <taxon>Basidiomycota</taxon>
        <taxon>Agaricomycotina</taxon>
        <taxon>Agaricomycetes</taxon>
        <taxon>Cantharellales</taxon>
        <taxon>Ceratobasidiaceae</taxon>
        <taxon>Rhizoctonia</taxon>
        <taxon>Rhizoctonia solani AG-1</taxon>
    </lineage>
</organism>
<keyword evidence="6" id="KW-1185">Reference proteome</keyword>
<evidence type="ECO:0000256" key="2">
    <source>
        <dbReference type="ARBA" id="ARBA00022737"/>
    </source>
</evidence>
<dbReference type="PANTHER" id="PTHR46093:SF18">
    <property type="entry name" value="FIBRONECTIN TYPE-III DOMAIN-CONTAINING PROTEIN"/>
    <property type="match status" value="1"/>
</dbReference>
<keyword evidence="4" id="KW-0812">Transmembrane</keyword>
<keyword evidence="2" id="KW-0677">Repeat</keyword>
<evidence type="ECO:0000313" key="6">
    <source>
        <dbReference type="Proteomes" id="UP000059188"/>
    </source>
</evidence>
<feature type="region of interest" description="Disordered" evidence="3">
    <location>
        <begin position="826"/>
        <end position="880"/>
    </location>
</feature>